<organism evidence="3 4">
    <name type="scientific">Castilleja foliolosa</name>
    <dbReference type="NCBI Taxonomy" id="1961234"/>
    <lineage>
        <taxon>Eukaryota</taxon>
        <taxon>Viridiplantae</taxon>
        <taxon>Streptophyta</taxon>
        <taxon>Embryophyta</taxon>
        <taxon>Tracheophyta</taxon>
        <taxon>Spermatophyta</taxon>
        <taxon>Magnoliopsida</taxon>
        <taxon>eudicotyledons</taxon>
        <taxon>Gunneridae</taxon>
        <taxon>Pentapetalae</taxon>
        <taxon>asterids</taxon>
        <taxon>lamiids</taxon>
        <taxon>Lamiales</taxon>
        <taxon>Orobanchaceae</taxon>
        <taxon>Pedicularideae</taxon>
        <taxon>Castillejinae</taxon>
        <taxon>Castilleja</taxon>
    </lineage>
</organism>
<dbReference type="PROSITE" id="PS50181">
    <property type="entry name" value="FBOX"/>
    <property type="match status" value="1"/>
</dbReference>
<dbReference type="InterPro" id="IPR050796">
    <property type="entry name" value="SCF_F-box_component"/>
</dbReference>
<dbReference type="PANTHER" id="PTHR31672">
    <property type="entry name" value="BNACNNG10540D PROTEIN"/>
    <property type="match status" value="1"/>
</dbReference>
<dbReference type="PANTHER" id="PTHR31672:SF13">
    <property type="entry name" value="F-BOX PROTEIN CPR30-LIKE"/>
    <property type="match status" value="1"/>
</dbReference>
<proteinExistence type="predicted"/>
<name>A0ABD3DL79_9LAMI</name>
<dbReference type="AlphaFoldDB" id="A0ABD3DL79"/>
<dbReference type="SMART" id="SM00256">
    <property type="entry name" value="FBOX"/>
    <property type="match status" value="1"/>
</dbReference>
<dbReference type="SUPFAM" id="SSF81383">
    <property type="entry name" value="F-box domain"/>
    <property type="match status" value="1"/>
</dbReference>
<dbReference type="Proteomes" id="UP001632038">
    <property type="component" value="Unassembled WGS sequence"/>
</dbReference>
<dbReference type="Pfam" id="PF00646">
    <property type="entry name" value="F-box"/>
    <property type="match status" value="1"/>
</dbReference>
<dbReference type="InterPro" id="IPR001810">
    <property type="entry name" value="F-box_dom"/>
</dbReference>
<evidence type="ECO:0000313" key="3">
    <source>
        <dbReference type="EMBL" id="KAL3642412.1"/>
    </source>
</evidence>
<dbReference type="InterPro" id="IPR006527">
    <property type="entry name" value="F-box-assoc_dom_typ1"/>
</dbReference>
<dbReference type="CDD" id="cd22157">
    <property type="entry name" value="F-box_AtFBW1-like"/>
    <property type="match status" value="1"/>
</dbReference>
<dbReference type="EMBL" id="JAVIJP010000016">
    <property type="protein sequence ID" value="KAL3642412.1"/>
    <property type="molecule type" value="Genomic_DNA"/>
</dbReference>
<dbReference type="InterPro" id="IPR036047">
    <property type="entry name" value="F-box-like_dom_sf"/>
</dbReference>
<gene>
    <name evidence="3" type="ORF">CASFOL_013227</name>
</gene>
<evidence type="ECO:0000256" key="1">
    <source>
        <dbReference type="SAM" id="MobiDB-lite"/>
    </source>
</evidence>
<reference evidence="4" key="1">
    <citation type="journal article" date="2024" name="IScience">
        <title>Strigolactones Initiate the Formation of Haustorium-like Structures in Castilleja.</title>
        <authorList>
            <person name="Buerger M."/>
            <person name="Peterson D."/>
            <person name="Chory J."/>
        </authorList>
    </citation>
    <scope>NUCLEOTIDE SEQUENCE [LARGE SCALE GENOMIC DNA]</scope>
</reference>
<accession>A0ABD3DL79</accession>
<dbReference type="Gene3D" id="1.20.1280.50">
    <property type="match status" value="1"/>
</dbReference>
<keyword evidence="4" id="KW-1185">Reference proteome</keyword>
<feature type="region of interest" description="Disordered" evidence="1">
    <location>
        <begin position="1"/>
        <end position="25"/>
    </location>
</feature>
<evidence type="ECO:0000313" key="4">
    <source>
        <dbReference type="Proteomes" id="UP001632038"/>
    </source>
</evidence>
<sequence length="437" mass="50283">MSKTVPLNPINYPDFHRSNQNKPSKMANNVLPEELMICILTRLPVKTITRFKSVCKPWFRLFSTPEFKKLHQGQFSSNPEDQSFIIHSFNHWPSEPKDQFSIFNIEYGKKIPTILDHPFSHAQKHCLETVGCCNGLVCIRRGQDVVLWNPATKMYKIVPLKDCGPNKFVSLGFGYDSSKADFKVVMVDTKLKSVEIYSANLDSWITVDVGFQFSWFKSTNDLIVSGNPYWVGRVDENEVLVYFDVLELVFKIVPVPTDYWIGLYEDAEDDSDGFDEETVMDDWDRFEYEDTKTVTKTDVNFVDWNGALGALITNHEVEYRKGIASIEGPSRIECVWVWVFDDIEGIWRNDHSFGLIMVDIDRVIHCTKNEKILGTISFDKLCVLDLKTECVKELFDGVLLGYSFEVYGYTQSFAHINGMEKVVVKYERNICMIDGSS</sequence>
<dbReference type="NCBIfam" id="TIGR01640">
    <property type="entry name" value="F_box_assoc_1"/>
    <property type="match status" value="1"/>
</dbReference>
<protein>
    <recommendedName>
        <fullName evidence="2">F-box domain-containing protein</fullName>
    </recommendedName>
</protein>
<feature type="domain" description="F-box" evidence="2">
    <location>
        <begin position="25"/>
        <end position="70"/>
    </location>
</feature>
<dbReference type="Pfam" id="PF07734">
    <property type="entry name" value="FBA_1"/>
    <property type="match status" value="1"/>
</dbReference>
<dbReference type="InterPro" id="IPR017451">
    <property type="entry name" value="F-box-assoc_interact_dom"/>
</dbReference>
<evidence type="ECO:0000259" key="2">
    <source>
        <dbReference type="PROSITE" id="PS50181"/>
    </source>
</evidence>
<comment type="caution">
    <text evidence="3">The sequence shown here is derived from an EMBL/GenBank/DDBJ whole genome shotgun (WGS) entry which is preliminary data.</text>
</comment>